<gene>
    <name evidence="3" type="ORF">B0I36DRAFT_241668</name>
</gene>
<dbReference type="Proteomes" id="UP000756346">
    <property type="component" value="Unassembled WGS sequence"/>
</dbReference>
<feature type="region of interest" description="Disordered" evidence="2">
    <location>
        <begin position="334"/>
        <end position="373"/>
    </location>
</feature>
<name>A0A9P8Y8N5_9PEZI</name>
<dbReference type="EMBL" id="JAGTJQ010000004">
    <property type="protein sequence ID" value="KAH7032581.1"/>
    <property type="molecule type" value="Genomic_DNA"/>
</dbReference>
<protein>
    <submittedName>
        <fullName evidence="3">Uncharacterized protein</fullName>
    </submittedName>
</protein>
<dbReference type="AlphaFoldDB" id="A0A9P8Y8N5"/>
<proteinExistence type="predicted"/>
<evidence type="ECO:0000256" key="1">
    <source>
        <dbReference type="SAM" id="Coils"/>
    </source>
</evidence>
<evidence type="ECO:0000313" key="3">
    <source>
        <dbReference type="EMBL" id="KAH7032581.1"/>
    </source>
</evidence>
<dbReference type="RefSeq" id="XP_046013413.1">
    <property type="nucleotide sequence ID" value="XM_046149854.1"/>
</dbReference>
<organism evidence="3 4">
    <name type="scientific">Microdochium trichocladiopsis</name>
    <dbReference type="NCBI Taxonomy" id="1682393"/>
    <lineage>
        <taxon>Eukaryota</taxon>
        <taxon>Fungi</taxon>
        <taxon>Dikarya</taxon>
        <taxon>Ascomycota</taxon>
        <taxon>Pezizomycotina</taxon>
        <taxon>Sordariomycetes</taxon>
        <taxon>Xylariomycetidae</taxon>
        <taxon>Xylariales</taxon>
        <taxon>Microdochiaceae</taxon>
        <taxon>Microdochium</taxon>
    </lineage>
</organism>
<feature type="coiled-coil region" evidence="1">
    <location>
        <begin position="373"/>
        <end position="400"/>
    </location>
</feature>
<comment type="caution">
    <text evidence="3">The sequence shown here is derived from an EMBL/GenBank/DDBJ whole genome shotgun (WGS) entry which is preliminary data.</text>
</comment>
<reference evidence="3" key="1">
    <citation type="journal article" date="2021" name="Nat. Commun.">
        <title>Genetic determinants of endophytism in the Arabidopsis root mycobiome.</title>
        <authorList>
            <person name="Mesny F."/>
            <person name="Miyauchi S."/>
            <person name="Thiergart T."/>
            <person name="Pickel B."/>
            <person name="Atanasova L."/>
            <person name="Karlsson M."/>
            <person name="Huettel B."/>
            <person name="Barry K.W."/>
            <person name="Haridas S."/>
            <person name="Chen C."/>
            <person name="Bauer D."/>
            <person name="Andreopoulos W."/>
            <person name="Pangilinan J."/>
            <person name="LaButti K."/>
            <person name="Riley R."/>
            <person name="Lipzen A."/>
            <person name="Clum A."/>
            <person name="Drula E."/>
            <person name="Henrissat B."/>
            <person name="Kohler A."/>
            <person name="Grigoriev I.V."/>
            <person name="Martin F.M."/>
            <person name="Hacquard S."/>
        </authorList>
    </citation>
    <scope>NUCLEOTIDE SEQUENCE</scope>
    <source>
        <strain evidence="3">MPI-CAGE-CH-0230</strain>
    </source>
</reference>
<evidence type="ECO:0000256" key="2">
    <source>
        <dbReference type="SAM" id="MobiDB-lite"/>
    </source>
</evidence>
<sequence length="424" mass="48235">WIQELEMAARSAGVSMKEIQQVLDWDEGMESDTEEDDVRMTTDDPEYPVPIPRVSEVYQQAIPVFNLMASDPTNDKLSQQLMQFNEKIRVDNVKEKLHEHDWEIPVQWFITHYGLIREARIRLEANPEDEEAKRTIMAEESLIDKEIQLKHFPTQWSISAADEAWKKQHEQTSLFIVYPWPTKVLPDGSVIIGVKRNGSQGRQVCIEIEEAGRTVRYLKPAYKVGLRAVDEYAKEEGHMNLAQEQSTWSKKNRNDIKDLLWVTSSVVKGEPPKRDPVAYCCIKLHSGTLAILTRSSLCKVWGDKDAKTAIKEACDRDQILTPWEAREASYSNKGLAVGQQDRHGSSGVSQGINHHADMRQSSGSHSQANSQAVPQFETRLNSLEQRVNKMTDETSEMKQQMSNVMALLMEIKQNTSRTGSPSAK</sequence>
<feature type="non-terminal residue" evidence="3">
    <location>
        <position position="1"/>
    </location>
</feature>
<keyword evidence="4" id="KW-1185">Reference proteome</keyword>
<dbReference type="OrthoDB" id="5042209at2759"/>
<dbReference type="GeneID" id="70179400"/>
<keyword evidence="1" id="KW-0175">Coiled coil</keyword>
<feature type="compositionally biased region" description="Polar residues" evidence="2">
    <location>
        <begin position="359"/>
        <end position="373"/>
    </location>
</feature>
<evidence type="ECO:0000313" key="4">
    <source>
        <dbReference type="Proteomes" id="UP000756346"/>
    </source>
</evidence>
<accession>A0A9P8Y8N5</accession>